<reference evidence="1 2" key="1">
    <citation type="submission" date="2019-02" db="EMBL/GenBank/DDBJ databases">
        <title>Deep-cultivation of Planctomycetes and their phenomic and genomic characterization uncovers novel biology.</title>
        <authorList>
            <person name="Wiegand S."/>
            <person name="Jogler M."/>
            <person name="Boedeker C."/>
            <person name="Pinto D."/>
            <person name="Vollmers J."/>
            <person name="Rivas-Marin E."/>
            <person name="Kohn T."/>
            <person name="Peeters S.H."/>
            <person name="Heuer A."/>
            <person name="Rast P."/>
            <person name="Oberbeckmann S."/>
            <person name="Bunk B."/>
            <person name="Jeske O."/>
            <person name="Meyerdierks A."/>
            <person name="Storesund J.E."/>
            <person name="Kallscheuer N."/>
            <person name="Luecker S."/>
            <person name="Lage O.M."/>
            <person name="Pohl T."/>
            <person name="Merkel B.J."/>
            <person name="Hornburger P."/>
            <person name="Mueller R.-W."/>
            <person name="Bruemmer F."/>
            <person name="Labrenz M."/>
            <person name="Spormann A.M."/>
            <person name="Op Den Camp H."/>
            <person name="Overmann J."/>
            <person name="Amann R."/>
            <person name="Jetten M.S.M."/>
            <person name="Mascher T."/>
            <person name="Medema M.H."/>
            <person name="Devos D.P."/>
            <person name="Kaster A.-K."/>
            <person name="Ovreas L."/>
            <person name="Rohde M."/>
            <person name="Galperin M.Y."/>
            <person name="Jogler C."/>
        </authorList>
    </citation>
    <scope>NUCLEOTIDE SEQUENCE [LARGE SCALE GENOMIC DNA]</scope>
    <source>
        <strain evidence="1 2">Pla52n</strain>
    </source>
</reference>
<dbReference type="Proteomes" id="UP000320176">
    <property type="component" value="Unassembled WGS sequence"/>
</dbReference>
<dbReference type="EMBL" id="SJPN01000035">
    <property type="protein sequence ID" value="TWT87044.1"/>
    <property type="molecule type" value="Genomic_DNA"/>
</dbReference>
<evidence type="ECO:0000313" key="2">
    <source>
        <dbReference type="Proteomes" id="UP000320176"/>
    </source>
</evidence>
<keyword evidence="2" id="KW-1185">Reference proteome</keyword>
<name>A0A5C5ZI57_9BACT</name>
<accession>A0A5C5ZI57</accession>
<proteinExistence type="predicted"/>
<comment type="caution">
    <text evidence="1">The sequence shown here is derived from an EMBL/GenBank/DDBJ whole genome shotgun (WGS) entry which is preliminary data.</text>
</comment>
<evidence type="ECO:0000313" key="1">
    <source>
        <dbReference type="EMBL" id="TWT87044.1"/>
    </source>
</evidence>
<gene>
    <name evidence="1" type="ORF">Pla52n_70170</name>
</gene>
<protein>
    <submittedName>
        <fullName evidence="1">Uncharacterized protein</fullName>
    </submittedName>
</protein>
<sequence length="123" mass="13804">MGLHISGGQVTQPITIFRPHAFKRIQAFDCSEKFSDLSDIGFLSAVRKLIRSDHTSKLLQHDRFSGVNVSTLLKVRFGCPEIAPKRFLSKLTLLLGSFHIAQRLTHLIQTRALFPSFASAKLQ</sequence>
<organism evidence="1 2">
    <name type="scientific">Stieleria varia</name>
    <dbReference type="NCBI Taxonomy" id="2528005"/>
    <lineage>
        <taxon>Bacteria</taxon>
        <taxon>Pseudomonadati</taxon>
        <taxon>Planctomycetota</taxon>
        <taxon>Planctomycetia</taxon>
        <taxon>Pirellulales</taxon>
        <taxon>Pirellulaceae</taxon>
        <taxon>Stieleria</taxon>
    </lineage>
</organism>
<dbReference type="AlphaFoldDB" id="A0A5C5ZI57"/>